<reference evidence="1" key="2">
    <citation type="submission" date="2021-02" db="EMBL/GenBank/DDBJ databases">
        <authorList>
            <person name="Kimball J.A."/>
            <person name="Haas M.W."/>
            <person name="Macchietto M."/>
            <person name="Kono T."/>
            <person name="Duquette J."/>
            <person name="Shao M."/>
        </authorList>
    </citation>
    <scope>NUCLEOTIDE SEQUENCE</scope>
    <source>
        <tissue evidence="1">Fresh leaf tissue</tissue>
    </source>
</reference>
<accession>A0A8J5VFS3</accession>
<comment type="caution">
    <text evidence="1">The sequence shown here is derived from an EMBL/GenBank/DDBJ whole genome shotgun (WGS) entry which is preliminary data.</text>
</comment>
<sequence length="91" mass="9835">MPSSIGYKPKETEEALVMVVESSGSDDKACLIEDFKGASQRSKGSSQVCCLSPGPKNAFHEECGRLVTESMRLRGHLADSEEKASNLEDTL</sequence>
<evidence type="ECO:0000313" key="2">
    <source>
        <dbReference type="Proteomes" id="UP000729402"/>
    </source>
</evidence>
<gene>
    <name evidence="1" type="ORF">GUJ93_ZPchr0004g39751</name>
</gene>
<proteinExistence type="predicted"/>
<evidence type="ECO:0000313" key="1">
    <source>
        <dbReference type="EMBL" id="KAG8065190.1"/>
    </source>
</evidence>
<reference evidence="1" key="1">
    <citation type="journal article" date="2021" name="bioRxiv">
        <title>Whole Genome Assembly and Annotation of Northern Wild Rice, Zizania palustris L., Supports a Whole Genome Duplication in the Zizania Genus.</title>
        <authorList>
            <person name="Haas M."/>
            <person name="Kono T."/>
            <person name="Macchietto M."/>
            <person name="Millas R."/>
            <person name="McGilp L."/>
            <person name="Shao M."/>
            <person name="Duquette J."/>
            <person name="Hirsch C.N."/>
            <person name="Kimball J."/>
        </authorList>
    </citation>
    <scope>NUCLEOTIDE SEQUENCE</scope>
    <source>
        <tissue evidence="1">Fresh leaf tissue</tissue>
    </source>
</reference>
<dbReference type="AlphaFoldDB" id="A0A8J5VFS3"/>
<dbReference type="Proteomes" id="UP000729402">
    <property type="component" value="Unassembled WGS sequence"/>
</dbReference>
<dbReference type="EMBL" id="JAAALK010000285">
    <property type="protein sequence ID" value="KAG8065190.1"/>
    <property type="molecule type" value="Genomic_DNA"/>
</dbReference>
<name>A0A8J5VFS3_ZIZPA</name>
<protein>
    <submittedName>
        <fullName evidence="1">Uncharacterized protein</fullName>
    </submittedName>
</protein>
<organism evidence="1 2">
    <name type="scientific">Zizania palustris</name>
    <name type="common">Northern wild rice</name>
    <dbReference type="NCBI Taxonomy" id="103762"/>
    <lineage>
        <taxon>Eukaryota</taxon>
        <taxon>Viridiplantae</taxon>
        <taxon>Streptophyta</taxon>
        <taxon>Embryophyta</taxon>
        <taxon>Tracheophyta</taxon>
        <taxon>Spermatophyta</taxon>
        <taxon>Magnoliopsida</taxon>
        <taxon>Liliopsida</taxon>
        <taxon>Poales</taxon>
        <taxon>Poaceae</taxon>
        <taxon>BOP clade</taxon>
        <taxon>Oryzoideae</taxon>
        <taxon>Oryzeae</taxon>
        <taxon>Zizaniinae</taxon>
        <taxon>Zizania</taxon>
    </lineage>
</organism>
<keyword evidence="2" id="KW-1185">Reference proteome</keyword>